<dbReference type="Pfam" id="PF01084">
    <property type="entry name" value="Ribosomal_S18"/>
    <property type="match status" value="1"/>
</dbReference>
<dbReference type="GO" id="GO:0070181">
    <property type="term" value="F:small ribosomal subunit rRNA binding"/>
    <property type="evidence" value="ECO:0007669"/>
    <property type="project" value="TreeGrafter"/>
</dbReference>
<dbReference type="GO" id="GO:0003735">
    <property type="term" value="F:structural constituent of ribosome"/>
    <property type="evidence" value="ECO:0007669"/>
    <property type="project" value="InterPro"/>
</dbReference>
<dbReference type="NCBIfam" id="TIGR00165">
    <property type="entry name" value="S18"/>
    <property type="match status" value="1"/>
</dbReference>
<dbReference type="PANTHER" id="PTHR13479">
    <property type="entry name" value="30S RIBOSOMAL PROTEIN S18"/>
    <property type="match status" value="1"/>
</dbReference>
<keyword evidence="3 4" id="KW-0687">Ribonucleoprotein</keyword>
<accession>A0A9Q8X2H2</accession>
<gene>
    <name evidence="4 6" type="primary">rpsR</name>
    <name evidence="6" type="ORF">M9B40_01645</name>
</gene>
<evidence type="ECO:0000256" key="3">
    <source>
        <dbReference type="ARBA" id="ARBA00023274"/>
    </source>
</evidence>
<comment type="similarity">
    <text evidence="1 4 5">Belongs to the bacterial ribosomal protein bS18 family.</text>
</comment>
<keyword evidence="2 4" id="KW-0689">Ribosomal protein</keyword>
<dbReference type="InterPro" id="IPR036870">
    <property type="entry name" value="Ribosomal_bS18_sf"/>
</dbReference>
<evidence type="ECO:0000256" key="1">
    <source>
        <dbReference type="ARBA" id="ARBA00005589"/>
    </source>
</evidence>
<evidence type="ECO:0000256" key="2">
    <source>
        <dbReference type="ARBA" id="ARBA00022980"/>
    </source>
</evidence>
<dbReference type="GO" id="GO:0006412">
    <property type="term" value="P:translation"/>
    <property type="evidence" value="ECO:0007669"/>
    <property type="project" value="UniProtKB-UniRule"/>
</dbReference>
<protein>
    <recommendedName>
        <fullName evidence="4">Small ribosomal subunit protein bS18</fullName>
    </recommendedName>
</protein>
<comment type="function">
    <text evidence="4">Binds as a heterodimer with protein bS6 to the central domain of the 16S rRNA, where it helps stabilize the platform of the 30S subunit.</text>
</comment>
<evidence type="ECO:0000313" key="7">
    <source>
        <dbReference type="Proteomes" id="UP001056381"/>
    </source>
</evidence>
<dbReference type="GO" id="GO:0005840">
    <property type="term" value="C:ribosome"/>
    <property type="evidence" value="ECO:0007669"/>
    <property type="project" value="UniProtKB-KW"/>
</dbReference>
<dbReference type="Gene3D" id="4.10.640.10">
    <property type="entry name" value="Ribosomal protein S18"/>
    <property type="match status" value="1"/>
</dbReference>
<dbReference type="AlphaFoldDB" id="A0A9Q8X2H2"/>
<dbReference type="GO" id="GO:1990904">
    <property type="term" value="C:ribonucleoprotein complex"/>
    <property type="evidence" value="ECO:0007669"/>
    <property type="project" value="UniProtKB-KW"/>
</dbReference>
<keyword evidence="4" id="KW-0699">rRNA-binding</keyword>
<comment type="subunit">
    <text evidence="4">Part of the 30S ribosomal subunit. Forms a tight heterodimer with protein bS6.</text>
</comment>
<dbReference type="HAMAP" id="MF_00270">
    <property type="entry name" value="Ribosomal_bS18"/>
    <property type="match status" value="1"/>
</dbReference>
<dbReference type="InterPro" id="IPR001648">
    <property type="entry name" value="Ribosomal_bS18"/>
</dbReference>
<sequence length="69" mass="8063">MVSEEKKKVIDYKDPDVLKTFVSENGKIMSSRYTRLTAKEQRKLNKAVKRARLLGLLPFTDKHKIEEGR</sequence>
<keyword evidence="4" id="KW-0694">RNA-binding</keyword>
<evidence type="ECO:0000256" key="5">
    <source>
        <dbReference type="RuleBase" id="RU003910"/>
    </source>
</evidence>
<dbReference type="PANTHER" id="PTHR13479:SF40">
    <property type="entry name" value="SMALL RIBOSOMAL SUBUNIT PROTEIN BS18M"/>
    <property type="match status" value="1"/>
</dbReference>
<dbReference type="SUPFAM" id="SSF46911">
    <property type="entry name" value="Ribosomal protein S18"/>
    <property type="match status" value="1"/>
</dbReference>
<reference evidence="6" key="1">
    <citation type="submission" date="2022-05" db="EMBL/GenBank/DDBJ databases">
        <title>Single-amplified genomics reveal most streamlined microbe among free-living bacteria.</title>
        <authorList>
            <person name="Roda-Garcia J."/>
            <person name="Haro-Moreno J.M."/>
            <person name="Rodriguez-Valera F."/>
            <person name="Almagro-Moreno S."/>
            <person name="Lopez-Perez M."/>
        </authorList>
    </citation>
    <scope>NUCLEOTIDE SEQUENCE</scope>
    <source>
        <strain evidence="6">TMED112-D2-2</strain>
    </source>
</reference>
<dbReference type="PRINTS" id="PR00974">
    <property type="entry name" value="RIBOSOMALS18"/>
</dbReference>
<evidence type="ECO:0000313" key="6">
    <source>
        <dbReference type="EMBL" id="URQ63710.1"/>
    </source>
</evidence>
<name>A0A9Q8X2H2_9GAMM</name>
<evidence type="ECO:0000256" key="4">
    <source>
        <dbReference type="HAMAP-Rule" id="MF_00270"/>
    </source>
</evidence>
<dbReference type="EMBL" id="CP097966">
    <property type="protein sequence ID" value="URQ63710.1"/>
    <property type="molecule type" value="Genomic_DNA"/>
</dbReference>
<proteinExistence type="inferred from homology"/>
<keyword evidence="7" id="KW-1185">Reference proteome</keyword>
<organism evidence="6 7">
    <name type="scientific">SAR86 cluster bacterium</name>
    <dbReference type="NCBI Taxonomy" id="2030880"/>
    <lineage>
        <taxon>Bacteria</taxon>
        <taxon>Pseudomonadati</taxon>
        <taxon>Pseudomonadota</taxon>
        <taxon>Gammaproteobacteria</taxon>
        <taxon>SAR86 cluster</taxon>
    </lineage>
</organism>
<dbReference type="Proteomes" id="UP001056381">
    <property type="component" value="Chromosome"/>
</dbReference>